<dbReference type="SUPFAM" id="SSF52540">
    <property type="entry name" value="P-loop containing nucleoside triphosphate hydrolases"/>
    <property type="match status" value="1"/>
</dbReference>
<dbReference type="AlphaFoldDB" id="A0A6I9WR01"/>
<dbReference type="Proteomes" id="UP000504615">
    <property type="component" value="Unplaced"/>
</dbReference>
<accession>A0A6I9WR01</accession>
<evidence type="ECO:0000259" key="3">
    <source>
        <dbReference type="Pfam" id="PF00685"/>
    </source>
</evidence>
<keyword evidence="4" id="KW-1185">Reference proteome</keyword>
<keyword evidence="2" id="KW-0808">Transferase</keyword>
<dbReference type="RefSeq" id="XP_011646240.1">
    <property type="nucleotide sequence ID" value="XM_011647938.2"/>
</dbReference>
<feature type="domain" description="Sulfotransferase" evidence="3">
    <location>
        <begin position="58"/>
        <end position="316"/>
    </location>
</feature>
<proteinExistence type="inferred from homology"/>
<dbReference type="InterPro" id="IPR027417">
    <property type="entry name" value="P-loop_NTPase"/>
</dbReference>
<reference evidence="5" key="1">
    <citation type="submission" date="2025-08" db="UniProtKB">
        <authorList>
            <consortium name="RefSeq"/>
        </authorList>
    </citation>
    <scope>IDENTIFICATION</scope>
</reference>
<organism evidence="4 5">
    <name type="scientific">Pogonomyrmex barbatus</name>
    <name type="common">red harvester ant</name>
    <dbReference type="NCBI Taxonomy" id="144034"/>
    <lineage>
        <taxon>Eukaryota</taxon>
        <taxon>Metazoa</taxon>
        <taxon>Ecdysozoa</taxon>
        <taxon>Arthropoda</taxon>
        <taxon>Hexapoda</taxon>
        <taxon>Insecta</taxon>
        <taxon>Pterygota</taxon>
        <taxon>Neoptera</taxon>
        <taxon>Endopterygota</taxon>
        <taxon>Hymenoptera</taxon>
        <taxon>Apocrita</taxon>
        <taxon>Aculeata</taxon>
        <taxon>Formicoidea</taxon>
        <taxon>Formicidae</taxon>
        <taxon>Myrmicinae</taxon>
        <taxon>Pogonomyrmex</taxon>
    </lineage>
</organism>
<dbReference type="PANTHER" id="PTHR11783">
    <property type="entry name" value="SULFOTRANSFERASE SULT"/>
    <property type="match status" value="1"/>
</dbReference>
<name>A0A6I9WR01_9HYME</name>
<dbReference type="GeneID" id="105432926"/>
<evidence type="ECO:0000313" key="5">
    <source>
        <dbReference type="RefSeq" id="XP_011646240.1"/>
    </source>
</evidence>
<evidence type="ECO:0000256" key="2">
    <source>
        <dbReference type="ARBA" id="ARBA00022679"/>
    </source>
</evidence>
<dbReference type="Gene3D" id="3.40.50.300">
    <property type="entry name" value="P-loop containing nucleotide triphosphate hydrolases"/>
    <property type="match status" value="1"/>
</dbReference>
<evidence type="ECO:0000313" key="4">
    <source>
        <dbReference type="Proteomes" id="UP000504615"/>
    </source>
</evidence>
<dbReference type="OrthoDB" id="205623at2759"/>
<sequence length="333" mass="39320">MDKNTFVFSTTDDEEGKKLDEMFGIKPTFLRVQPSGALLPSKIVHYAQKIRDFQVYEDDIWLISYPRTGSHWAQEMVWCIEHDFDYETTRELIILRTPLLESSILIFNEKYDELLKKLGDSVEAIAKMPRPRYIKSHLPWDLLPKQLREKKPKTIYITRNPKDTCVSFYHYCTAFHNMKGSFDDFAELMLQDSGPMCPFWNHIMPFWKMRDQANILFLTYEEMKRDQTAAVKKAAKFLGKDVTNEQIIGLCEHLKFSKMSTNPSTNLENMELLDEVHKKDPNFKFIRNGKVGDWTNYMSEDLSRRFDKWTEEHLRGEAFTGLKFNTDVKCDEE</sequence>
<evidence type="ECO:0000256" key="1">
    <source>
        <dbReference type="ARBA" id="ARBA00005771"/>
    </source>
</evidence>
<dbReference type="Pfam" id="PF00685">
    <property type="entry name" value="Sulfotransfer_1"/>
    <property type="match status" value="1"/>
</dbReference>
<comment type="similarity">
    <text evidence="1">Belongs to the sulfotransferase 1 family.</text>
</comment>
<dbReference type="InterPro" id="IPR000863">
    <property type="entry name" value="Sulfotransferase_dom"/>
</dbReference>
<protein>
    <submittedName>
        <fullName evidence="5">Sulfotransferase family cytosolic 1B member 1</fullName>
    </submittedName>
</protein>
<dbReference type="KEGG" id="pbar:105432926"/>
<dbReference type="GO" id="GO:0008146">
    <property type="term" value="F:sulfotransferase activity"/>
    <property type="evidence" value="ECO:0007669"/>
    <property type="project" value="InterPro"/>
</dbReference>
<dbReference type="CTD" id="6761"/>
<gene>
    <name evidence="5" type="primary">LOC105432926</name>
</gene>